<dbReference type="Proteomes" id="UP001215280">
    <property type="component" value="Unassembled WGS sequence"/>
</dbReference>
<dbReference type="AlphaFoldDB" id="A0AAD7IG58"/>
<evidence type="ECO:0000313" key="2">
    <source>
        <dbReference type="Proteomes" id="UP001215280"/>
    </source>
</evidence>
<protein>
    <recommendedName>
        <fullName evidence="3">F-box domain-containing protein</fullName>
    </recommendedName>
</protein>
<keyword evidence="2" id="KW-1185">Reference proteome</keyword>
<accession>A0AAD7IG58</accession>
<gene>
    <name evidence="1" type="ORF">DFH07DRAFT_43820</name>
</gene>
<proteinExistence type="predicted"/>
<sequence>MDLYHIAAPPIHLSSTNNVPSDAEALELRRAIHEGRTHLAHLASQTKHLGSEPDKIQAEWNRLRHTVDQYRAILSPLRGFAPELMREIFFWTLGLPTADNITIPPRNTQSPWNVSRVCSRWRAISISDPALWSTISIDSRTLALFALDAHLQRSMHISNARILVS</sequence>
<dbReference type="Gene3D" id="1.20.1280.50">
    <property type="match status" value="1"/>
</dbReference>
<name>A0AAD7IG58_9AGAR</name>
<organism evidence="1 2">
    <name type="scientific">Mycena maculata</name>
    <dbReference type="NCBI Taxonomy" id="230809"/>
    <lineage>
        <taxon>Eukaryota</taxon>
        <taxon>Fungi</taxon>
        <taxon>Dikarya</taxon>
        <taxon>Basidiomycota</taxon>
        <taxon>Agaricomycotina</taxon>
        <taxon>Agaricomycetes</taxon>
        <taxon>Agaricomycetidae</taxon>
        <taxon>Agaricales</taxon>
        <taxon>Marasmiineae</taxon>
        <taxon>Mycenaceae</taxon>
        <taxon>Mycena</taxon>
    </lineage>
</organism>
<evidence type="ECO:0000313" key="1">
    <source>
        <dbReference type="EMBL" id="KAJ7742338.1"/>
    </source>
</evidence>
<reference evidence="1" key="1">
    <citation type="submission" date="2023-03" db="EMBL/GenBank/DDBJ databases">
        <title>Massive genome expansion in bonnet fungi (Mycena s.s.) driven by repeated elements and novel gene families across ecological guilds.</title>
        <authorList>
            <consortium name="Lawrence Berkeley National Laboratory"/>
            <person name="Harder C.B."/>
            <person name="Miyauchi S."/>
            <person name="Viragh M."/>
            <person name="Kuo A."/>
            <person name="Thoen E."/>
            <person name="Andreopoulos B."/>
            <person name="Lu D."/>
            <person name="Skrede I."/>
            <person name="Drula E."/>
            <person name="Henrissat B."/>
            <person name="Morin E."/>
            <person name="Kohler A."/>
            <person name="Barry K."/>
            <person name="LaButti K."/>
            <person name="Morin E."/>
            <person name="Salamov A."/>
            <person name="Lipzen A."/>
            <person name="Mereny Z."/>
            <person name="Hegedus B."/>
            <person name="Baldrian P."/>
            <person name="Stursova M."/>
            <person name="Weitz H."/>
            <person name="Taylor A."/>
            <person name="Grigoriev I.V."/>
            <person name="Nagy L.G."/>
            <person name="Martin F."/>
            <person name="Kauserud H."/>
        </authorList>
    </citation>
    <scope>NUCLEOTIDE SEQUENCE</scope>
    <source>
        <strain evidence="1">CBHHK188m</strain>
    </source>
</reference>
<evidence type="ECO:0008006" key="3">
    <source>
        <dbReference type="Google" id="ProtNLM"/>
    </source>
</evidence>
<comment type="caution">
    <text evidence="1">The sequence shown here is derived from an EMBL/GenBank/DDBJ whole genome shotgun (WGS) entry which is preliminary data.</text>
</comment>
<dbReference type="EMBL" id="JARJLG010000118">
    <property type="protein sequence ID" value="KAJ7742338.1"/>
    <property type="molecule type" value="Genomic_DNA"/>
</dbReference>